<evidence type="ECO:0000313" key="1">
    <source>
        <dbReference type="EMBL" id="KAJ3050296.1"/>
    </source>
</evidence>
<dbReference type="Proteomes" id="UP001212841">
    <property type="component" value="Unassembled WGS sequence"/>
</dbReference>
<gene>
    <name evidence="1" type="ORF">HK097_008749</name>
</gene>
<evidence type="ECO:0000313" key="2">
    <source>
        <dbReference type="Proteomes" id="UP001212841"/>
    </source>
</evidence>
<comment type="caution">
    <text evidence="1">The sequence shown here is derived from an EMBL/GenBank/DDBJ whole genome shotgun (WGS) entry which is preliminary data.</text>
</comment>
<protein>
    <recommendedName>
        <fullName evidence="3">F-box domain-containing protein</fullName>
    </recommendedName>
</protein>
<evidence type="ECO:0008006" key="3">
    <source>
        <dbReference type="Google" id="ProtNLM"/>
    </source>
</evidence>
<proteinExistence type="predicted"/>
<name>A0AAD5SBI1_9FUNG</name>
<accession>A0AAD5SBI1</accession>
<organism evidence="1 2">
    <name type="scientific">Rhizophlyctis rosea</name>
    <dbReference type="NCBI Taxonomy" id="64517"/>
    <lineage>
        <taxon>Eukaryota</taxon>
        <taxon>Fungi</taxon>
        <taxon>Fungi incertae sedis</taxon>
        <taxon>Chytridiomycota</taxon>
        <taxon>Chytridiomycota incertae sedis</taxon>
        <taxon>Chytridiomycetes</taxon>
        <taxon>Rhizophlyctidales</taxon>
        <taxon>Rhizophlyctidaceae</taxon>
        <taxon>Rhizophlyctis</taxon>
    </lineage>
</organism>
<dbReference type="EMBL" id="JADGJD010000531">
    <property type="protein sequence ID" value="KAJ3050296.1"/>
    <property type="molecule type" value="Genomic_DNA"/>
</dbReference>
<reference evidence="1" key="1">
    <citation type="submission" date="2020-05" db="EMBL/GenBank/DDBJ databases">
        <title>Phylogenomic resolution of chytrid fungi.</title>
        <authorList>
            <person name="Stajich J.E."/>
            <person name="Amses K."/>
            <person name="Simmons R."/>
            <person name="Seto K."/>
            <person name="Myers J."/>
            <person name="Bonds A."/>
            <person name="Quandt C.A."/>
            <person name="Barry K."/>
            <person name="Liu P."/>
            <person name="Grigoriev I."/>
            <person name="Longcore J.E."/>
            <person name="James T.Y."/>
        </authorList>
    </citation>
    <scope>NUCLEOTIDE SEQUENCE</scope>
    <source>
        <strain evidence="1">JEL0318</strain>
    </source>
</reference>
<dbReference type="AlphaFoldDB" id="A0AAD5SBI1"/>
<sequence>MSLPSLPAEVLRHIALLLRPRTAQNFTHLSKAITQILSTHDLAIIIARDRFRRRGPSAFWNLNCKALETACLRTRTGTLLRDSTTFFMALTTQLIAWGASLSHYDCPVLTFAIATLNYDLAHFLIERGARGMNLIRTAVRNAAQLQMVPSTSK</sequence>
<keyword evidence="2" id="KW-1185">Reference proteome</keyword>